<sequence length="198" mass="22208">MERQTEINRFAIFLFCLLVPLGCSAPTEVPRESKITTGQRQKRFTTDIKTLVSVIEKRATDLFEYYTNCVNQTLQGKTQLLNKSKAKEMVQRIPECPALHANCCALHHIYSILQALRGEVGIMCGPTSHTIVSANLIQLNTTLSEGQSFYTCQALPQGHPSQGQPRGSADTMSYIWGVLEKYQQIMQKTKQMYSEAAS</sequence>
<keyword evidence="3" id="KW-1185">Reference proteome</keyword>
<proteinExistence type="predicted"/>
<dbReference type="EMBL" id="WHWB01033522">
    <property type="protein sequence ID" value="KAJ7419332.1"/>
    <property type="molecule type" value="Genomic_DNA"/>
</dbReference>
<evidence type="ECO:0000313" key="2">
    <source>
        <dbReference type="EMBL" id="KAJ7419332.1"/>
    </source>
</evidence>
<gene>
    <name evidence="2" type="ORF">WISP_54488</name>
</gene>
<name>A0ABQ9DIM3_9PASS</name>
<comment type="caution">
    <text evidence="2">The sequence shown here is derived from an EMBL/GenBank/DDBJ whole genome shotgun (WGS) entry which is preliminary data.</text>
</comment>
<protein>
    <submittedName>
        <fullName evidence="2">Uncharacterized protein</fullName>
    </submittedName>
</protein>
<feature type="chain" id="PRO_5046188569" evidence="1">
    <location>
        <begin position="25"/>
        <end position="198"/>
    </location>
</feature>
<feature type="signal peptide" evidence="1">
    <location>
        <begin position="1"/>
        <end position="24"/>
    </location>
</feature>
<reference evidence="2" key="1">
    <citation type="submission" date="2019-10" db="EMBL/GenBank/DDBJ databases">
        <authorList>
            <person name="Soares A.E.R."/>
            <person name="Aleixo A."/>
            <person name="Schneider P."/>
            <person name="Miyaki C.Y."/>
            <person name="Schneider M.P."/>
            <person name="Mello C."/>
            <person name="Vasconcelos A.T.R."/>
        </authorList>
    </citation>
    <scope>NUCLEOTIDE SEQUENCE</scope>
    <source>
        <tissue evidence="2">Muscle</tissue>
    </source>
</reference>
<accession>A0ABQ9DIM3</accession>
<evidence type="ECO:0000256" key="1">
    <source>
        <dbReference type="SAM" id="SignalP"/>
    </source>
</evidence>
<evidence type="ECO:0000313" key="3">
    <source>
        <dbReference type="Proteomes" id="UP001145742"/>
    </source>
</evidence>
<organism evidence="2 3">
    <name type="scientific">Willisornis vidua</name>
    <name type="common">Xingu scale-backed antbird</name>
    <dbReference type="NCBI Taxonomy" id="1566151"/>
    <lineage>
        <taxon>Eukaryota</taxon>
        <taxon>Metazoa</taxon>
        <taxon>Chordata</taxon>
        <taxon>Craniata</taxon>
        <taxon>Vertebrata</taxon>
        <taxon>Euteleostomi</taxon>
        <taxon>Archelosauria</taxon>
        <taxon>Archosauria</taxon>
        <taxon>Dinosauria</taxon>
        <taxon>Saurischia</taxon>
        <taxon>Theropoda</taxon>
        <taxon>Coelurosauria</taxon>
        <taxon>Aves</taxon>
        <taxon>Neognathae</taxon>
        <taxon>Neoaves</taxon>
        <taxon>Telluraves</taxon>
        <taxon>Australaves</taxon>
        <taxon>Passeriformes</taxon>
        <taxon>Thamnophilidae</taxon>
        <taxon>Willisornis</taxon>
    </lineage>
</organism>
<dbReference type="Proteomes" id="UP001145742">
    <property type="component" value="Unassembled WGS sequence"/>
</dbReference>
<keyword evidence="1" id="KW-0732">Signal</keyword>